<evidence type="ECO:0000256" key="3">
    <source>
        <dbReference type="ARBA" id="ARBA00022473"/>
    </source>
</evidence>
<dbReference type="InterPro" id="IPR001523">
    <property type="entry name" value="Paired_dom"/>
</dbReference>
<dbReference type="GeneID" id="107382460"/>
<dbReference type="GO" id="GO:0005634">
    <property type="term" value="C:nucleus"/>
    <property type="evidence" value="ECO:0007669"/>
    <property type="project" value="UniProtKB-SubCell"/>
</dbReference>
<evidence type="ECO:0000313" key="16">
    <source>
        <dbReference type="Proteomes" id="UP000822369"/>
    </source>
</evidence>
<keyword evidence="8" id="KW-0804">Transcription</keyword>
<dbReference type="InterPro" id="IPR043565">
    <property type="entry name" value="PAX_fam"/>
</dbReference>
<dbReference type="GO" id="GO:0048593">
    <property type="term" value="P:camera-type eye morphogenesis"/>
    <property type="evidence" value="ECO:0007669"/>
    <property type="project" value="UniProtKB-ARBA"/>
</dbReference>
<dbReference type="InterPro" id="IPR009057">
    <property type="entry name" value="Homeodomain-like_sf"/>
</dbReference>
<keyword evidence="5" id="KW-0805">Transcription regulation</keyword>
<evidence type="ECO:0000259" key="14">
    <source>
        <dbReference type="PROSITE" id="PS51057"/>
    </source>
</evidence>
<evidence type="ECO:0000313" key="15">
    <source>
        <dbReference type="EMBL" id="KAF7229219.1"/>
    </source>
</evidence>
<evidence type="ECO:0000256" key="11">
    <source>
        <dbReference type="RuleBase" id="RU000682"/>
    </source>
</evidence>
<evidence type="ECO:0000256" key="9">
    <source>
        <dbReference type="ARBA" id="ARBA00023242"/>
    </source>
</evidence>
<evidence type="ECO:0000256" key="8">
    <source>
        <dbReference type="ARBA" id="ARBA00023163"/>
    </source>
</evidence>
<comment type="caution">
    <text evidence="15">The sequence shown here is derived from an EMBL/GenBank/DDBJ whole genome shotgun (WGS) entry which is preliminary data.</text>
</comment>
<dbReference type="PROSITE" id="PS50071">
    <property type="entry name" value="HOMEOBOX_2"/>
    <property type="match status" value="1"/>
</dbReference>
<dbReference type="SUPFAM" id="SSF46689">
    <property type="entry name" value="Homeodomain-like"/>
    <property type="match status" value="2"/>
</dbReference>
<feature type="compositionally biased region" description="Basic and acidic residues" evidence="12">
    <location>
        <begin position="160"/>
        <end position="172"/>
    </location>
</feature>
<dbReference type="GO" id="GO:0009952">
    <property type="term" value="P:anterior/posterior pattern specification"/>
    <property type="evidence" value="ECO:0007669"/>
    <property type="project" value="UniProtKB-ARBA"/>
</dbReference>
<dbReference type="GO" id="GO:0030902">
    <property type="term" value="P:hindbrain development"/>
    <property type="evidence" value="ECO:0007669"/>
    <property type="project" value="UniProtKB-ARBA"/>
</dbReference>
<dbReference type="PROSITE" id="PS00027">
    <property type="entry name" value="HOMEOBOX_1"/>
    <property type="match status" value="1"/>
</dbReference>
<keyword evidence="9 10" id="KW-0539">Nucleus</keyword>
<dbReference type="InterPro" id="IPR001356">
    <property type="entry name" value="HD"/>
</dbReference>
<keyword evidence="4" id="KW-0563">Paired box</keyword>
<dbReference type="KEGG" id="nfu:107382460"/>
<feature type="DNA-binding region" description="Homeobox" evidence="10">
    <location>
        <begin position="171"/>
        <end position="230"/>
    </location>
</feature>
<evidence type="ECO:0000256" key="7">
    <source>
        <dbReference type="ARBA" id="ARBA00023155"/>
    </source>
</evidence>
<evidence type="ECO:0000256" key="4">
    <source>
        <dbReference type="ARBA" id="ARBA00022724"/>
    </source>
</evidence>
<keyword evidence="3" id="KW-0217">Developmental protein</keyword>
<keyword evidence="6 10" id="KW-0238">DNA-binding</keyword>
<protein>
    <submittedName>
        <fullName evidence="15">Paired box 4</fullName>
    </submittedName>
</protein>
<comment type="subcellular location">
    <subcellularLocation>
        <location evidence="1 10 11">Nucleus</location>
    </subcellularLocation>
</comment>
<evidence type="ECO:0000256" key="12">
    <source>
        <dbReference type="SAM" id="MobiDB-lite"/>
    </source>
</evidence>
<gene>
    <name evidence="15" type="primary">pax4</name>
    <name evidence="15" type="ORF">G4P62_000982</name>
</gene>
<evidence type="ECO:0000256" key="2">
    <source>
        <dbReference type="ARBA" id="ARBA00005733"/>
    </source>
</evidence>
<keyword evidence="7 10" id="KW-0371">Homeobox</keyword>
<evidence type="ECO:0000256" key="6">
    <source>
        <dbReference type="ARBA" id="ARBA00023125"/>
    </source>
</evidence>
<comment type="similarity">
    <text evidence="2">Belongs to the paired homeobox family.</text>
</comment>
<dbReference type="SMART" id="SM00351">
    <property type="entry name" value="PAX"/>
    <property type="match status" value="1"/>
</dbReference>
<dbReference type="Pfam" id="PF00046">
    <property type="entry name" value="Homeodomain"/>
    <property type="match status" value="1"/>
</dbReference>
<dbReference type="Pfam" id="PF00292">
    <property type="entry name" value="PAX"/>
    <property type="match status" value="1"/>
</dbReference>
<dbReference type="InterPro" id="IPR017970">
    <property type="entry name" value="Homeobox_CS"/>
</dbReference>
<dbReference type="Proteomes" id="UP000822369">
    <property type="component" value="Chromosome 2"/>
</dbReference>
<dbReference type="CTD" id="5078"/>
<dbReference type="PANTHER" id="PTHR45636">
    <property type="entry name" value="PAIRED BOX PROTEIN PAX-6-RELATED-RELATED"/>
    <property type="match status" value="1"/>
</dbReference>
<dbReference type="FunFam" id="1.10.10.10:FF:000003">
    <property type="entry name" value="Paired box protein Pax-6"/>
    <property type="match status" value="1"/>
</dbReference>
<reference evidence="15" key="1">
    <citation type="submission" date="2020-03" db="EMBL/GenBank/DDBJ databases">
        <title>Intra-Species Differences in Population Size shape Life History and Genome Evolution.</title>
        <authorList>
            <person name="Willemsen D."/>
            <person name="Cui R."/>
            <person name="Valenzano D.R."/>
        </authorList>
    </citation>
    <scope>NUCLEOTIDE SEQUENCE</scope>
    <source>
        <strain evidence="15">GRZ</strain>
        <tissue evidence="15">Whole</tissue>
    </source>
</reference>
<dbReference type="AlphaFoldDB" id="A0A9D2Z0R2"/>
<dbReference type="RefSeq" id="XP_015810073.3">
    <property type="nucleotide sequence ID" value="XM_015954587.3"/>
</dbReference>
<dbReference type="PRINTS" id="PR00027">
    <property type="entry name" value="PAIREDBOX"/>
</dbReference>
<dbReference type="Gene3D" id="1.10.10.60">
    <property type="entry name" value="Homeodomain-like"/>
    <property type="match status" value="1"/>
</dbReference>
<feature type="domain" description="Homeobox" evidence="13">
    <location>
        <begin position="169"/>
        <end position="229"/>
    </location>
</feature>
<evidence type="ECO:0000256" key="1">
    <source>
        <dbReference type="ARBA" id="ARBA00004123"/>
    </source>
</evidence>
<evidence type="ECO:0000256" key="10">
    <source>
        <dbReference type="PROSITE-ProRule" id="PRU00108"/>
    </source>
</evidence>
<dbReference type="PANTHER" id="PTHR45636:SF47">
    <property type="entry name" value="PAIRED BOX PROTEIN PAX-4"/>
    <property type="match status" value="1"/>
</dbReference>
<evidence type="ECO:0000256" key="5">
    <source>
        <dbReference type="ARBA" id="ARBA00023015"/>
    </source>
</evidence>
<dbReference type="GO" id="GO:0000981">
    <property type="term" value="F:DNA-binding transcription factor activity, RNA polymerase II-specific"/>
    <property type="evidence" value="ECO:0007669"/>
    <property type="project" value="InterPro"/>
</dbReference>
<name>A0A9D2Z0R2_NOTFU</name>
<dbReference type="EMBL" id="JAAVVJ010000002">
    <property type="protein sequence ID" value="KAF7229219.1"/>
    <property type="molecule type" value="Genomic_DNA"/>
</dbReference>
<dbReference type="Gene3D" id="1.10.10.10">
    <property type="entry name" value="Winged helix-like DNA-binding domain superfamily/Winged helix DNA-binding domain"/>
    <property type="match status" value="2"/>
</dbReference>
<feature type="domain" description="Paired" evidence="14">
    <location>
        <begin position="12"/>
        <end position="138"/>
    </location>
</feature>
<dbReference type="CDD" id="cd00086">
    <property type="entry name" value="homeodomain"/>
    <property type="match status" value="1"/>
</dbReference>
<dbReference type="SMART" id="SM00389">
    <property type="entry name" value="HOX"/>
    <property type="match status" value="1"/>
</dbReference>
<dbReference type="GO" id="GO:0000978">
    <property type="term" value="F:RNA polymerase II cis-regulatory region sequence-specific DNA binding"/>
    <property type="evidence" value="ECO:0007669"/>
    <property type="project" value="TreeGrafter"/>
</dbReference>
<dbReference type="PROSITE" id="PS51057">
    <property type="entry name" value="PAIRED_2"/>
    <property type="match status" value="1"/>
</dbReference>
<evidence type="ECO:0000259" key="13">
    <source>
        <dbReference type="PROSITE" id="PS50071"/>
    </source>
</evidence>
<feature type="region of interest" description="Disordered" evidence="12">
    <location>
        <begin position="152"/>
        <end position="180"/>
    </location>
</feature>
<dbReference type="InterPro" id="IPR036388">
    <property type="entry name" value="WH-like_DNA-bd_sf"/>
</dbReference>
<proteinExistence type="inferred from homology"/>
<accession>A0A9D2Z0R2</accession>
<dbReference type="OrthoDB" id="3225452at2759"/>
<sequence length="375" mass="42867">MCGTNTDLLTSGGRSVNQLGGMFLNGRPLPEPKRRKVIELATEGVRPSQISRILRVSNGCVSKILSRYRRTGLIKPKTMGGSRPRLLTPGVISTILRCKNENPSIFAWEIRQRLALTRICKSTKIPSVSSINRILRQIHLEDGASCMDVNTQRAQQGEGRGLEIQKSKDAQQRNRTTFTPEQSRALEKEFSQSRYADLYTREKLSAEIQLPEDTIKVWFSNRRAKWRRETKQRSDTQNPAFQEHNSFNSLSYVFTAQQETGILRENKEVSSLCTLPGRFLSISQFQTQTVPNPLSDTLPQNRNKIPRDPFGDAFTFPVIQHPSDTWTAFSLPSETRSPPMPQPWSQKRTPFIWSQFDPKETFLFARDVNLQCYTD</sequence>
<organism evidence="15 16">
    <name type="scientific">Nothobranchius furzeri</name>
    <name type="common">Turquoise killifish</name>
    <dbReference type="NCBI Taxonomy" id="105023"/>
    <lineage>
        <taxon>Eukaryota</taxon>
        <taxon>Metazoa</taxon>
        <taxon>Chordata</taxon>
        <taxon>Craniata</taxon>
        <taxon>Vertebrata</taxon>
        <taxon>Euteleostomi</taxon>
        <taxon>Actinopterygii</taxon>
        <taxon>Neopterygii</taxon>
        <taxon>Teleostei</taxon>
        <taxon>Neoteleostei</taxon>
        <taxon>Acanthomorphata</taxon>
        <taxon>Ovalentaria</taxon>
        <taxon>Atherinomorphae</taxon>
        <taxon>Cyprinodontiformes</taxon>
        <taxon>Nothobranchiidae</taxon>
        <taxon>Nothobranchius</taxon>
    </lineage>
</organism>
<dbReference type="OMA" id="CKASNVP"/>